<dbReference type="CDD" id="cd01449">
    <property type="entry name" value="TST_Repeat_2"/>
    <property type="match status" value="1"/>
</dbReference>
<dbReference type="GO" id="GO:0004792">
    <property type="term" value="F:thiosulfate-cyanide sulfurtransferase activity"/>
    <property type="evidence" value="ECO:0007669"/>
    <property type="project" value="TreeGrafter"/>
</dbReference>
<feature type="domain" description="Rhodanese" evidence="4">
    <location>
        <begin position="68"/>
        <end position="174"/>
    </location>
</feature>
<dbReference type="Pfam" id="PF00581">
    <property type="entry name" value="Rhodanese"/>
    <property type="match status" value="1"/>
</dbReference>
<dbReference type="OrthoDB" id="270167at2759"/>
<dbReference type="FunFam" id="3.40.250.10:FF:000033">
    <property type="entry name" value="Thiosulfate sulfurtransferase TUM1"/>
    <property type="match status" value="1"/>
</dbReference>
<evidence type="ECO:0000259" key="4">
    <source>
        <dbReference type="PROSITE" id="PS50206"/>
    </source>
</evidence>
<proteinExistence type="predicted"/>
<keyword evidence="2" id="KW-0677">Repeat</keyword>
<dbReference type="STRING" id="1051890.A0A3N4M0G6"/>
<gene>
    <name evidence="5" type="ORF">L211DRAFT_833634</name>
</gene>
<evidence type="ECO:0000313" key="6">
    <source>
        <dbReference type="Proteomes" id="UP000267821"/>
    </source>
</evidence>
<keyword evidence="6" id="KW-1185">Reference proteome</keyword>
<dbReference type="EMBL" id="ML121529">
    <property type="protein sequence ID" value="RPB28653.1"/>
    <property type="molecule type" value="Genomic_DNA"/>
</dbReference>
<dbReference type="InterPro" id="IPR001763">
    <property type="entry name" value="Rhodanese-like_dom"/>
</dbReference>
<reference evidence="5 6" key="1">
    <citation type="journal article" date="2018" name="Nat. Ecol. Evol.">
        <title>Pezizomycetes genomes reveal the molecular basis of ectomycorrhizal truffle lifestyle.</title>
        <authorList>
            <person name="Murat C."/>
            <person name="Payen T."/>
            <person name="Noel B."/>
            <person name="Kuo A."/>
            <person name="Morin E."/>
            <person name="Chen J."/>
            <person name="Kohler A."/>
            <person name="Krizsan K."/>
            <person name="Balestrini R."/>
            <person name="Da Silva C."/>
            <person name="Montanini B."/>
            <person name="Hainaut M."/>
            <person name="Levati E."/>
            <person name="Barry K.W."/>
            <person name="Belfiori B."/>
            <person name="Cichocki N."/>
            <person name="Clum A."/>
            <person name="Dockter R.B."/>
            <person name="Fauchery L."/>
            <person name="Guy J."/>
            <person name="Iotti M."/>
            <person name="Le Tacon F."/>
            <person name="Lindquist E.A."/>
            <person name="Lipzen A."/>
            <person name="Malagnac F."/>
            <person name="Mello A."/>
            <person name="Molinier V."/>
            <person name="Miyauchi S."/>
            <person name="Poulain J."/>
            <person name="Riccioni C."/>
            <person name="Rubini A."/>
            <person name="Sitrit Y."/>
            <person name="Splivallo R."/>
            <person name="Traeger S."/>
            <person name="Wang M."/>
            <person name="Zifcakova L."/>
            <person name="Wipf D."/>
            <person name="Zambonelli A."/>
            <person name="Paolocci F."/>
            <person name="Nowrousian M."/>
            <person name="Ottonello S."/>
            <person name="Baldrian P."/>
            <person name="Spatafora J.W."/>
            <person name="Henrissat B."/>
            <person name="Nagy L.G."/>
            <person name="Aury J.M."/>
            <person name="Wincker P."/>
            <person name="Grigoriev I.V."/>
            <person name="Bonfante P."/>
            <person name="Martin F.M."/>
        </authorList>
    </citation>
    <scope>NUCLEOTIDE SEQUENCE [LARGE SCALE GENOMIC DNA]</scope>
    <source>
        <strain evidence="5 6">ATCC MYA-4762</strain>
    </source>
</reference>
<sequence length="333" mass="37039">MSTFFLQKIRPALAPVRNQYTQSQRLYKAKMTRPFSSFIVTPKDLHDELRKNTSTKSPKTIPVSAEWFLPNDGRDGRQEFLQLRIPGARFFDLDTIKDPVSPYPHMVPTASIFTEAMKYLGISRDDTVVVYDSPALGIFSAPRAAWTFKVFGHPKVHLLNNFKQWVDGGYPTESGPEKPIAKTEYPVVVPNHGMISTFEEIKGIAQDNTNCKKIQIIDARPNGRWAGKDPEPRPGLSSGHVPRSISLPFSSLIDPTTKGLKSAEELKEVLFRSGVDPSSDVEKRLMCGTGVTAVVLDVALEQAGFGGNRKVYDGSWTEWAQRVDESSGLIVKS</sequence>
<organism evidence="5 6">
    <name type="scientific">Terfezia boudieri ATCC MYA-4762</name>
    <dbReference type="NCBI Taxonomy" id="1051890"/>
    <lineage>
        <taxon>Eukaryota</taxon>
        <taxon>Fungi</taxon>
        <taxon>Dikarya</taxon>
        <taxon>Ascomycota</taxon>
        <taxon>Pezizomycotina</taxon>
        <taxon>Pezizomycetes</taxon>
        <taxon>Pezizales</taxon>
        <taxon>Pezizaceae</taxon>
        <taxon>Terfezia</taxon>
    </lineage>
</organism>
<dbReference type="Proteomes" id="UP000267821">
    <property type="component" value="Unassembled WGS sequence"/>
</dbReference>
<dbReference type="PANTHER" id="PTHR11364">
    <property type="entry name" value="THIOSULFATE SULFERTANSFERASE"/>
    <property type="match status" value="1"/>
</dbReference>
<name>A0A3N4M0G6_9PEZI</name>
<dbReference type="SMART" id="SM00450">
    <property type="entry name" value="RHOD"/>
    <property type="match status" value="2"/>
</dbReference>
<dbReference type="AlphaFoldDB" id="A0A3N4M0G6"/>
<evidence type="ECO:0000313" key="5">
    <source>
        <dbReference type="EMBL" id="RPB28653.1"/>
    </source>
</evidence>
<keyword evidence="1 5" id="KW-0808">Transferase</keyword>
<dbReference type="FunCoup" id="A0A3N4M0G6">
    <property type="interactions" value="469"/>
</dbReference>
<dbReference type="Gene3D" id="3.40.250.10">
    <property type="entry name" value="Rhodanese-like domain"/>
    <property type="match status" value="2"/>
</dbReference>
<dbReference type="SUPFAM" id="SSF52821">
    <property type="entry name" value="Rhodanese/Cell cycle control phosphatase"/>
    <property type="match status" value="2"/>
</dbReference>
<dbReference type="InterPro" id="IPR036873">
    <property type="entry name" value="Rhodanese-like_dom_sf"/>
</dbReference>
<evidence type="ECO:0000256" key="3">
    <source>
        <dbReference type="SAM" id="MobiDB-lite"/>
    </source>
</evidence>
<dbReference type="CDD" id="cd01448">
    <property type="entry name" value="TST_Repeat_1"/>
    <property type="match status" value="1"/>
</dbReference>
<dbReference type="PANTHER" id="PTHR11364:SF27">
    <property type="entry name" value="SULFURTRANSFERASE"/>
    <property type="match status" value="1"/>
</dbReference>
<dbReference type="InterPro" id="IPR045078">
    <property type="entry name" value="TST/MPST-like"/>
</dbReference>
<accession>A0A3N4M0G6</accession>
<dbReference type="PROSITE" id="PS50206">
    <property type="entry name" value="RHODANESE_3"/>
    <property type="match status" value="2"/>
</dbReference>
<evidence type="ECO:0000256" key="1">
    <source>
        <dbReference type="ARBA" id="ARBA00022679"/>
    </source>
</evidence>
<feature type="region of interest" description="Disordered" evidence="3">
    <location>
        <begin position="222"/>
        <end position="242"/>
    </location>
</feature>
<protein>
    <submittedName>
        <fullName evidence="5">Thiosulfate sulfurtransferase</fullName>
    </submittedName>
</protein>
<dbReference type="GO" id="GO:0005739">
    <property type="term" value="C:mitochondrion"/>
    <property type="evidence" value="ECO:0007669"/>
    <property type="project" value="TreeGrafter"/>
</dbReference>
<feature type="domain" description="Rhodanese" evidence="4">
    <location>
        <begin position="210"/>
        <end position="328"/>
    </location>
</feature>
<dbReference type="FunFam" id="3.40.250.10:FF:000001">
    <property type="entry name" value="Sulfurtransferase"/>
    <property type="match status" value="1"/>
</dbReference>
<evidence type="ECO:0000256" key="2">
    <source>
        <dbReference type="ARBA" id="ARBA00022737"/>
    </source>
</evidence>
<dbReference type="InParanoid" id="A0A3N4M0G6"/>